<feature type="coiled-coil region" evidence="1">
    <location>
        <begin position="328"/>
        <end position="355"/>
    </location>
</feature>
<name>A0A5C3PG19_9APHY</name>
<gene>
    <name evidence="3" type="ORF">K466DRAFT_615701</name>
</gene>
<sequence length="380" mass="42480">MSNVLHVVYHNVNHSPQHTHAFLEQCAAWGVDVVCLQEPWYGSIRPIPSASPAGPAERTHDNMLYGTQLHPAWLLVEARKDARVVCHVSRRLANAVVSLDPTVGHRDCLLLSIRPQPDHDPLFILNIYNDADNSAINYLTDIAPSLPALDLVGGDYNTHSRVWDPEYRPDSAARTGGLLDLHAQLGLRLLSPPGEPTHFPHNPRLQSTVIDLVWVPSDRSPELYQVRVAPEERGTSDHAVIHAHIPTGAWSYAGAPSIAPKSKEEKSFIDDILDSVHLTLPMNTPLRTADELASAVDTLFSCVLNAWTANASPTTVCNKSKLWWDNSCTQSRRALEDAQRRLELARAAVIRARKRHISTIRLRRKRHMDEQIDQIANKQR</sequence>
<dbReference type="AlphaFoldDB" id="A0A5C3PG19"/>
<dbReference type="InParanoid" id="A0A5C3PG19"/>
<dbReference type="Proteomes" id="UP000308197">
    <property type="component" value="Unassembled WGS sequence"/>
</dbReference>
<dbReference type="Gene3D" id="3.60.10.10">
    <property type="entry name" value="Endonuclease/exonuclease/phosphatase"/>
    <property type="match status" value="1"/>
</dbReference>
<keyword evidence="4" id="KW-1185">Reference proteome</keyword>
<evidence type="ECO:0000313" key="3">
    <source>
        <dbReference type="EMBL" id="TFK87809.1"/>
    </source>
</evidence>
<dbReference type="EMBL" id="ML211138">
    <property type="protein sequence ID" value="TFK87809.1"/>
    <property type="molecule type" value="Genomic_DNA"/>
</dbReference>
<proteinExistence type="predicted"/>
<reference evidence="3 4" key="1">
    <citation type="journal article" date="2019" name="Nat. Ecol. Evol.">
        <title>Megaphylogeny resolves global patterns of mushroom evolution.</title>
        <authorList>
            <person name="Varga T."/>
            <person name="Krizsan K."/>
            <person name="Foldi C."/>
            <person name="Dima B."/>
            <person name="Sanchez-Garcia M."/>
            <person name="Sanchez-Ramirez S."/>
            <person name="Szollosi G.J."/>
            <person name="Szarkandi J.G."/>
            <person name="Papp V."/>
            <person name="Albert L."/>
            <person name="Andreopoulos W."/>
            <person name="Angelini C."/>
            <person name="Antonin V."/>
            <person name="Barry K.W."/>
            <person name="Bougher N.L."/>
            <person name="Buchanan P."/>
            <person name="Buyck B."/>
            <person name="Bense V."/>
            <person name="Catcheside P."/>
            <person name="Chovatia M."/>
            <person name="Cooper J."/>
            <person name="Damon W."/>
            <person name="Desjardin D."/>
            <person name="Finy P."/>
            <person name="Geml J."/>
            <person name="Haridas S."/>
            <person name="Hughes K."/>
            <person name="Justo A."/>
            <person name="Karasinski D."/>
            <person name="Kautmanova I."/>
            <person name="Kiss B."/>
            <person name="Kocsube S."/>
            <person name="Kotiranta H."/>
            <person name="LaButti K.M."/>
            <person name="Lechner B.E."/>
            <person name="Liimatainen K."/>
            <person name="Lipzen A."/>
            <person name="Lukacs Z."/>
            <person name="Mihaltcheva S."/>
            <person name="Morgado L.N."/>
            <person name="Niskanen T."/>
            <person name="Noordeloos M.E."/>
            <person name="Ohm R.A."/>
            <person name="Ortiz-Santana B."/>
            <person name="Ovrebo C."/>
            <person name="Racz N."/>
            <person name="Riley R."/>
            <person name="Savchenko A."/>
            <person name="Shiryaev A."/>
            <person name="Soop K."/>
            <person name="Spirin V."/>
            <person name="Szebenyi C."/>
            <person name="Tomsovsky M."/>
            <person name="Tulloss R.E."/>
            <person name="Uehling J."/>
            <person name="Grigoriev I.V."/>
            <person name="Vagvolgyi C."/>
            <person name="Papp T."/>
            <person name="Martin F.M."/>
            <person name="Miettinen O."/>
            <person name="Hibbett D.S."/>
            <person name="Nagy L.G."/>
        </authorList>
    </citation>
    <scope>NUCLEOTIDE SEQUENCE [LARGE SCALE GENOMIC DNA]</scope>
    <source>
        <strain evidence="3 4">HHB13444</strain>
    </source>
</reference>
<dbReference type="SUPFAM" id="SSF56219">
    <property type="entry name" value="DNase I-like"/>
    <property type="match status" value="1"/>
</dbReference>
<dbReference type="STRING" id="1314778.A0A5C3PG19"/>
<evidence type="ECO:0000313" key="4">
    <source>
        <dbReference type="Proteomes" id="UP000308197"/>
    </source>
</evidence>
<dbReference type="InterPro" id="IPR036691">
    <property type="entry name" value="Endo/exonu/phosph_ase_sf"/>
</dbReference>
<dbReference type="Pfam" id="PF14529">
    <property type="entry name" value="Exo_endo_phos_2"/>
    <property type="match status" value="1"/>
</dbReference>
<organism evidence="3 4">
    <name type="scientific">Polyporus arcularius HHB13444</name>
    <dbReference type="NCBI Taxonomy" id="1314778"/>
    <lineage>
        <taxon>Eukaryota</taxon>
        <taxon>Fungi</taxon>
        <taxon>Dikarya</taxon>
        <taxon>Basidiomycota</taxon>
        <taxon>Agaricomycotina</taxon>
        <taxon>Agaricomycetes</taxon>
        <taxon>Polyporales</taxon>
        <taxon>Polyporaceae</taxon>
        <taxon>Polyporus</taxon>
    </lineage>
</organism>
<keyword evidence="1" id="KW-0175">Coiled coil</keyword>
<protein>
    <submittedName>
        <fullName evidence="3">DNase I-like protein</fullName>
    </submittedName>
</protein>
<accession>A0A5C3PG19</accession>
<feature type="domain" description="Endonuclease/exonuclease/phosphatase" evidence="2">
    <location>
        <begin position="123"/>
        <end position="241"/>
    </location>
</feature>
<feature type="non-terminal residue" evidence="3">
    <location>
        <position position="380"/>
    </location>
</feature>
<evidence type="ECO:0000256" key="1">
    <source>
        <dbReference type="SAM" id="Coils"/>
    </source>
</evidence>
<dbReference type="InterPro" id="IPR005135">
    <property type="entry name" value="Endo/exonuclease/phosphatase"/>
</dbReference>
<dbReference type="GO" id="GO:0003824">
    <property type="term" value="F:catalytic activity"/>
    <property type="evidence" value="ECO:0007669"/>
    <property type="project" value="InterPro"/>
</dbReference>
<evidence type="ECO:0000259" key="2">
    <source>
        <dbReference type="Pfam" id="PF14529"/>
    </source>
</evidence>